<evidence type="ECO:0000313" key="2">
    <source>
        <dbReference type="Proteomes" id="UP000026962"/>
    </source>
</evidence>
<sequence>MANDNMVGTPAIHDVTPYLPLNWSRKLTDSRNRTRSLTREHSIKTVQDNRGCSCKRITVDKAAQS</sequence>
<reference evidence="1" key="2">
    <citation type="submission" date="2018-05" db="EMBL/GenBank/DDBJ databases">
        <title>OpunRS2 (Oryza punctata Reference Sequence Version 2).</title>
        <authorList>
            <person name="Zhang J."/>
            <person name="Kudrna D."/>
            <person name="Lee S."/>
            <person name="Talag J."/>
            <person name="Welchert J."/>
            <person name="Wing R.A."/>
        </authorList>
    </citation>
    <scope>NUCLEOTIDE SEQUENCE [LARGE SCALE GENOMIC DNA]</scope>
</reference>
<dbReference type="AlphaFoldDB" id="A0A0E0M3G8"/>
<name>A0A0E0M3G8_ORYPU</name>
<accession>A0A0E0M3G8</accession>
<protein>
    <submittedName>
        <fullName evidence="1">Uncharacterized protein</fullName>
    </submittedName>
</protein>
<dbReference type="EnsemblPlants" id="OPUNC09G15020.3">
    <property type="protein sequence ID" value="OPUNC09G15020.3"/>
    <property type="gene ID" value="OPUNC09G15020"/>
</dbReference>
<dbReference type="Proteomes" id="UP000026962">
    <property type="component" value="Chromosome 9"/>
</dbReference>
<evidence type="ECO:0000313" key="1">
    <source>
        <dbReference type="EnsemblPlants" id="OPUNC09G15020.3"/>
    </source>
</evidence>
<dbReference type="HOGENOM" id="CLU_2853722_0_0_1"/>
<dbReference type="Gramene" id="OPUNC09G15020.3">
    <property type="protein sequence ID" value="OPUNC09G15020.3"/>
    <property type="gene ID" value="OPUNC09G15020"/>
</dbReference>
<organism evidence="1">
    <name type="scientific">Oryza punctata</name>
    <name type="common">Red rice</name>
    <dbReference type="NCBI Taxonomy" id="4537"/>
    <lineage>
        <taxon>Eukaryota</taxon>
        <taxon>Viridiplantae</taxon>
        <taxon>Streptophyta</taxon>
        <taxon>Embryophyta</taxon>
        <taxon>Tracheophyta</taxon>
        <taxon>Spermatophyta</taxon>
        <taxon>Magnoliopsida</taxon>
        <taxon>Liliopsida</taxon>
        <taxon>Poales</taxon>
        <taxon>Poaceae</taxon>
        <taxon>BOP clade</taxon>
        <taxon>Oryzoideae</taxon>
        <taxon>Oryzeae</taxon>
        <taxon>Oryzinae</taxon>
        <taxon>Oryza</taxon>
    </lineage>
</organism>
<keyword evidence="2" id="KW-1185">Reference proteome</keyword>
<reference evidence="1" key="1">
    <citation type="submission" date="2015-04" db="UniProtKB">
        <authorList>
            <consortium name="EnsemblPlants"/>
        </authorList>
    </citation>
    <scope>IDENTIFICATION</scope>
</reference>
<proteinExistence type="predicted"/>